<dbReference type="AlphaFoldDB" id="A0AAV5TGH9"/>
<keyword evidence="7" id="KW-0675">Receptor</keyword>
<name>A0AAV5TGH9_9BILA</name>
<keyword evidence="12" id="KW-1185">Reference proteome</keyword>
<keyword evidence="5" id="KW-0238">DNA-binding</keyword>
<feature type="domain" description="Nuclear receptor" evidence="9">
    <location>
        <begin position="36"/>
        <end position="114"/>
    </location>
</feature>
<keyword evidence="6" id="KW-0804">Transcription</keyword>
<dbReference type="GO" id="GO:0043565">
    <property type="term" value="F:sequence-specific DNA binding"/>
    <property type="evidence" value="ECO:0007669"/>
    <property type="project" value="InterPro"/>
</dbReference>
<dbReference type="GO" id="GO:0003700">
    <property type="term" value="F:DNA-binding transcription factor activity"/>
    <property type="evidence" value="ECO:0007669"/>
    <property type="project" value="InterPro"/>
</dbReference>
<dbReference type="SUPFAM" id="SSF48508">
    <property type="entry name" value="Nuclear receptor ligand-binding domain"/>
    <property type="match status" value="1"/>
</dbReference>
<comment type="caution">
    <text evidence="11">The sequence shown here is derived from an EMBL/GenBank/DDBJ whole genome shotgun (WGS) entry which is preliminary data.</text>
</comment>
<gene>
    <name evidence="11" type="ORF">PENTCL1PPCAC_15589</name>
</gene>
<keyword evidence="4" id="KW-0805">Transcription regulation</keyword>
<dbReference type="InterPro" id="IPR001628">
    <property type="entry name" value="Znf_hrmn_rcpt"/>
</dbReference>
<dbReference type="Gene3D" id="3.30.50.10">
    <property type="entry name" value="Erythroid Transcription Factor GATA-1, subunit A"/>
    <property type="match status" value="1"/>
</dbReference>
<reference evidence="11" key="1">
    <citation type="submission" date="2023-10" db="EMBL/GenBank/DDBJ databases">
        <title>Genome assembly of Pristionchus species.</title>
        <authorList>
            <person name="Yoshida K."/>
            <person name="Sommer R.J."/>
        </authorList>
    </citation>
    <scope>NUCLEOTIDE SEQUENCE</scope>
    <source>
        <strain evidence="11">RS0144</strain>
    </source>
</reference>
<dbReference type="PANTHER" id="PTHR46011">
    <property type="entry name" value="NUCLEAR HORMONE RECEPTOR FAMILY MEMBER NHR-86-RELATED"/>
    <property type="match status" value="1"/>
</dbReference>
<dbReference type="SMART" id="SM00399">
    <property type="entry name" value="ZnF_C4"/>
    <property type="match status" value="1"/>
</dbReference>
<dbReference type="InterPro" id="IPR035500">
    <property type="entry name" value="NHR-like_dom_sf"/>
</dbReference>
<dbReference type="Pfam" id="PF00105">
    <property type="entry name" value="zf-C4"/>
    <property type="match status" value="1"/>
</dbReference>
<keyword evidence="2" id="KW-0863">Zinc-finger</keyword>
<keyword evidence="1" id="KW-0479">Metal-binding</keyword>
<evidence type="ECO:0000256" key="6">
    <source>
        <dbReference type="ARBA" id="ARBA00023163"/>
    </source>
</evidence>
<protein>
    <recommendedName>
        <fullName evidence="13">Nuclear receptor</fullName>
    </recommendedName>
</protein>
<feature type="non-terminal residue" evidence="11">
    <location>
        <position position="1"/>
    </location>
</feature>
<organism evidence="11 12">
    <name type="scientific">Pristionchus entomophagus</name>
    <dbReference type="NCBI Taxonomy" id="358040"/>
    <lineage>
        <taxon>Eukaryota</taxon>
        <taxon>Metazoa</taxon>
        <taxon>Ecdysozoa</taxon>
        <taxon>Nematoda</taxon>
        <taxon>Chromadorea</taxon>
        <taxon>Rhabditida</taxon>
        <taxon>Rhabditina</taxon>
        <taxon>Diplogasteromorpha</taxon>
        <taxon>Diplogasteroidea</taxon>
        <taxon>Neodiplogasteridae</taxon>
        <taxon>Pristionchus</taxon>
    </lineage>
</organism>
<dbReference type="SMART" id="SM00430">
    <property type="entry name" value="HOLI"/>
    <property type="match status" value="1"/>
</dbReference>
<dbReference type="EMBL" id="BTSX01000004">
    <property type="protein sequence ID" value="GMS93414.1"/>
    <property type="molecule type" value="Genomic_DNA"/>
</dbReference>
<dbReference type="Proteomes" id="UP001432027">
    <property type="component" value="Unassembled WGS sequence"/>
</dbReference>
<evidence type="ECO:0000313" key="12">
    <source>
        <dbReference type="Proteomes" id="UP001432027"/>
    </source>
</evidence>
<evidence type="ECO:0000259" key="10">
    <source>
        <dbReference type="PROSITE" id="PS51843"/>
    </source>
</evidence>
<evidence type="ECO:0008006" key="13">
    <source>
        <dbReference type="Google" id="ProtNLM"/>
    </source>
</evidence>
<dbReference type="Pfam" id="PF00104">
    <property type="entry name" value="Hormone_recep"/>
    <property type="match status" value="1"/>
</dbReference>
<proteinExistence type="predicted"/>
<dbReference type="SUPFAM" id="SSF57716">
    <property type="entry name" value="Glucocorticoid receptor-like (DNA-binding domain)"/>
    <property type="match status" value="1"/>
</dbReference>
<evidence type="ECO:0000256" key="8">
    <source>
        <dbReference type="ARBA" id="ARBA00023242"/>
    </source>
</evidence>
<evidence type="ECO:0000256" key="4">
    <source>
        <dbReference type="ARBA" id="ARBA00023015"/>
    </source>
</evidence>
<evidence type="ECO:0000256" key="5">
    <source>
        <dbReference type="ARBA" id="ARBA00023125"/>
    </source>
</evidence>
<evidence type="ECO:0000313" key="11">
    <source>
        <dbReference type="EMBL" id="GMS93414.1"/>
    </source>
</evidence>
<dbReference type="InterPro" id="IPR013088">
    <property type="entry name" value="Znf_NHR/GATA"/>
</dbReference>
<keyword evidence="8" id="KW-0539">Nucleus</keyword>
<evidence type="ECO:0000259" key="9">
    <source>
        <dbReference type="PROSITE" id="PS51030"/>
    </source>
</evidence>
<sequence length="413" mass="47631">PLNSHENKRERALLTSHCSILYTNFAMPRIGSGTKDHKCLVCCGMTTVAHMGVDVCRACYIFYRRSADKQVYTCRSLSNSCLIGQEGVNCRKCRFDRIERVLKQSGVLNQDNSRTDVFQEPDIIAGPSTASAIENSSTLSNDLHKLSINSARPILKRLRESYKAMSDIRFFSELNQRRNPPHPLEMKNRKIQFYPATFESLGPSNRIFLSVVLTFASSAFPEFDGFDNHEQWVIIMNLFSRFKPFESTYRADTAFPDHPDRTLLGYTTYIDGDISEVFLSDCPNAVRTDDFKRLITEMSKVTFAKNRAFMARLKPDNEEFLALLGIMFWSLEGQSVSEEAIRLSERYRAEILQELNVYYREELRLNDYAVRLGELLTHVEIFEKKEDMNVFYEHARLLNLLGSDDTFDPILMK</sequence>
<feature type="domain" description="NR LBD" evidence="10">
    <location>
        <begin position="163"/>
        <end position="413"/>
    </location>
</feature>
<dbReference type="PROSITE" id="PS51030">
    <property type="entry name" value="NUCLEAR_REC_DBD_2"/>
    <property type="match status" value="1"/>
</dbReference>
<evidence type="ECO:0000256" key="2">
    <source>
        <dbReference type="ARBA" id="ARBA00022771"/>
    </source>
</evidence>
<evidence type="ECO:0000256" key="7">
    <source>
        <dbReference type="ARBA" id="ARBA00023170"/>
    </source>
</evidence>
<dbReference type="InterPro" id="IPR000536">
    <property type="entry name" value="Nucl_hrmn_rcpt_lig-bd"/>
</dbReference>
<accession>A0AAV5TGH9</accession>
<keyword evidence="3" id="KW-0862">Zinc</keyword>
<dbReference type="GO" id="GO:0005634">
    <property type="term" value="C:nucleus"/>
    <property type="evidence" value="ECO:0007669"/>
    <property type="project" value="TreeGrafter"/>
</dbReference>
<evidence type="ECO:0000256" key="1">
    <source>
        <dbReference type="ARBA" id="ARBA00022723"/>
    </source>
</evidence>
<dbReference type="PANTHER" id="PTHR46011:SF6">
    <property type="entry name" value="HIGH ZINC ACTIVATED NUCLEAR RECEPTOR PROTEIN"/>
    <property type="match status" value="1"/>
</dbReference>
<dbReference type="Gene3D" id="1.10.565.10">
    <property type="entry name" value="Retinoid X Receptor"/>
    <property type="match status" value="1"/>
</dbReference>
<dbReference type="PROSITE" id="PS51843">
    <property type="entry name" value="NR_LBD"/>
    <property type="match status" value="1"/>
</dbReference>
<evidence type="ECO:0000256" key="3">
    <source>
        <dbReference type="ARBA" id="ARBA00022833"/>
    </source>
</evidence>
<dbReference type="GO" id="GO:0008270">
    <property type="term" value="F:zinc ion binding"/>
    <property type="evidence" value="ECO:0007669"/>
    <property type="project" value="UniProtKB-KW"/>
</dbReference>